<feature type="compositionally biased region" description="Basic and acidic residues" evidence="1">
    <location>
        <begin position="95"/>
        <end position="115"/>
    </location>
</feature>
<feature type="region of interest" description="Disordered" evidence="1">
    <location>
        <begin position="428"/>
        <end position="590"/>
    </location>
</feature>
<accession>A0A9J5WJ30</accession>
<dbReference type="EMBL" id="JACXVP010000011">
    <property type="protein sequence ID" value="KAG5575429.1"/>
    <property type="molecule type" value="Genomic_DNA"/>
</dbReference>
<feature type="compositionally biased region" description="Polar residues" evidence="1">
    <location>
        <begin position="516"/>
        <end position="534"/>
    </location>
</feature>
<evidence type="ECO:0000313" key="2">
    <source>
        <dbReference type="EMBL" id="KAG5575429.1"/>
    </source>
</evidence>
<feature type="compositionally biased region" description="Low complexity" evidence="1">
    <location>
        <begin position="155"/>
        <end position="177"/>
    </location>
</feature>
<reference evidence="2 3" key="1">
    <citation type="submission" date="2020-09" db="EMBL/GenBank/DDBJ databases">
        <title>De no assembly of potato wild relative species, Solanum commersonii.</title>
        <authorList>
            <person name="Cho K."/>
        </authorList>
    </citation>
    <scope>NUCLEOTIDE SEQUENCE [LARGE SCALE GENOMIC DNA]</scope>
    <source>
        <strain evidence="2">LZ3.2</strain>
        <tissue evidence="2">Leaf</tissue>
    </source>
</reference>
<feature type="compositionally biased region" description="Polar residues" evidence="1">
    <location>
        <begin position="546"/>
        <end position="563"/>
    </location>
</feature>
<gene>
    <name evidence="2" type="ORF">H5410_055563</name>
</gene>
<organism evidence="2 3">
    <name type="scientific">Solanum commersonii</name>
    <name type="common">Commerson's wild potato</name>
    <name type="synonym">Commerson's nightshade</name>
    <dbReference type="NCBI Taxonomy" id="4109"/>
    <lineage>
        <taxon>Eukaryota</taxon>
        <taxon>Viridiplantae</taxon>
        <taxon>Streptophyta</taxon>
        <taxon>Embryophyta</taxon>
        <taxon>Tracheophyta</taxon>
        <taxon>Spermatophyta</taxon>
        <taxon>Magnoliopsida</taxon>
        <taxon>eudicotyledons</taxon>
        <taxon>Gunneridae</taxon>
        <taxon>Pentapetalae</taxon>
        <taxon>asterids</taxon>
        <taxon>lamiids</taxon>
        <taxon>Solanales</taxon>
        <taxon>Solanaceae</taxon>
        <taxon>Solanoideae</taxon>
        <taxon>Solaneae</taxon>
        <taxon>Solanum</taxon>
    </lineage>
</organism>
<proteinExistence type="predicted"/>
<dbReference type="PANTHER" id="PTHR34112">
    <property type="entry name" value="C-JUN-AMINO-TERMINAL KINASE-INTERACTING PROTEIN"/>
    <property type="match status" value="1"/>
</dbReference>
<feature type="compositionally biased region" description="Polar residues" evidence="1">
    <location>
        <begin position="434"/>
        <end position="452"/>
    </location>
</feature>
<dbReference type="AlphaFoldDB" id="A0A9J5WJ30"/>
<evidence type="ECO:0000256" key="1">
    <source>
        <dbReference type="SAM" id="MobiDB-lite"/>
    </source>
</evidence>
<feature type="region of interest" description="Disordered" evidence="1">
    <location>
        <begin position="1"/>
        <end position="179"/>
    </location>
</feature>
<feature type="compositionally biased region" description="Low complexity" evidence="1">
    <location>
        <begin position="457"/>
        <end position="472"/>
    </location>
</feature>
<feature type="compositionally biased region" description="Basic and acidic residues" evidence="1">
    <location>
        <begin position="564"/>
        <end position="578"/>
    </location>
</feature>
<feature type="compositionally biased region" description="Polar residues" evidence="1">
    <location>
        <begin position="27"/>
        <end position="52"/>
    </location>
</feature>
<comment type="caution">
    <text evidence="2">The sequence shown here is derived from an EMBL/GenBank/DDBJ whole genome shotgun (WGS) entry which is preliminary data.</text>
</comment>
<name>A0A9J5WJ30_SOLCO</name>
<protein>
    <submittedName>
        <fullName evidence="2">Uncharacterized protein</fullName>
    </submittedName>
</protein>
<dbReference type="PANTHER" id="PTHR34112:SF13">
    <property type="entry name" value="OS04G0448200 PROTEIN"/>
    <property type="match status" value="1"/>
</dbReference>
<dbReference type="Proteomes" id="UP000824120">
    <property type="component" value="Chromosome 11"/>
</dbReference>
<sequence>MERSEPALVPEWLRSTGSVTGGGSSSPHFATSSLHSDVTLSTLSSRNRSPRSVSEKDSPRSVFLDRSSSSNSRRSSSGTSSKHPYSSFNRNHRDKNREREKERPGTVDLWDHDTSDPLGNILAGRVDKNSLRRSQSLVSRKPGEFLPRRTEDSKGGISSTHSSGNGIHSGGSSSFNGNQKAAFEKDFPSLGIEERQVTRVSSPGLSSAVQSLPIGNSALLGADKWTSALAEVPPIIGSIGMGSSASQQSVAVAPTPSALSGTASLNMAEALSQALPRARSTMQIPDKTQRLEELAIKQSRQLIPVIPSMPKVSDHLFFYPPADVLVHVHDYTGEARDLAFTQEKMAIIWCAAGIQIMERLIAKGTSEVSSSADKSKQPKSIARTNEMVGITKSMQQPFSSQLANQARSGQVRVEAPATSHGKTLLVLKSGRENGVTSLSKEASTPANNTGNRLANCPPAVAPSAPAVTSPTSRVTSLETKAAALSLKPRSTAEKRSSLSQAQSRSDFFNLMRKKTSNSSTALPDSGMASSNSREQACLKTKDEDSASLSPCVSENGSERTSNGDPHEAQNHVQRHNDVEENNSPLNGSVYPDEKEAAFLRSLGWDENAVEEEGLTEEEINAFYQEYMKLKPSLKVYKGAQPKCLMLPELHLATNLGTASSNSTSSESDA</sequence>
<feature type="compositionally biased region" description="Polar residues" evidence="1">
    <location>
        <begin position="497"/>
        <end position="506"/>
    </location>
</feature>
<feature type="compositionally biased region" description="Low complexity" evidence="1">
    <location>
        <begin position="60"/>
        <end position="81"/>
    </location>
</feature>
<dbReference type="OrthoDB" id="848545at2759"/>
<keyword evidence="3" id="KW-1185">Reference proteome</keyword>
<evidence type="ECO:0000313" key="3">
    <source>
        <dbReference type="Proteomes" id="UP000824120"/>
    </source>
</evidence>
<feature type="compositionally biased region" description="Basic and acidic residues" evidence="1">
    <location>
        <begin position="141"/>
        <end position="154"/>
    </location>
</feature>